<dbReference type="EMBL" id="NEVM01000001">
    <property type="protein sequence ID" value="OZI37186.1"/>
    <property type="molecule type" value="Genomic_DNA"/>
</dbReference>
<dbReference type="SUPFAM" id="SSF81901">
    <property type="entry name" value="HCP-like"/>
    <property type="match status" value="1"/>
</dbReference>
<name>A0A261SIF4_9BORD</name>
<dbReference type="SMART" id="SM00671">
    <property type="entry name" value="SEL1"/>
    <property type="match status" value="6"/>
</dbReference>
<dbReference type="InterPro" id="IPR050767">
    <property type="entry name" value="Sel1_AlgK"/>
</dbReference>
<keyword evidence="2" id="KW-1185">Reference proteome</keyword>
<organism evidence="1 2">
    <name type="scientific">Bordetella genomosp. 10</name>
    <dbReference type="NCBI Taxonomy" id="1416804"/>
    <lineage>
        <taxon>Bacteria</taxon>
        <taxon>Pseudomonadati</taxon>
        <taxon>Pseudomonadota</taxon>
        <taxon>Betaproteobacteria</taxon>
        <taxon>Burkholderiales</taxon>
        <taxon>Alcaligenaceae</taxon>
        <taxon>Bordetella</taxon>
    </lineage>
</organism>
<dbReference type="GO" id="GO:0036503">
    <property type="term" value="P:ERAD pathway"/>
    <property type="evidence" value="ECO:0007669"/>
    <property type="project" value="TreeGrafter"/>
</dbReference>
<accession>A0A261SIF4</accession>
<dbReference type="Gene3D" id="1.25.40.10">
    <property type="entry name" value="Tetratricopeptide repeat domain"/>
    <property type="match status" value="1"/>
</dbReference>
<dbReference type="RefSeq" id="WP_094851293.1">
    <property type="nucleotide sequence ID" value="NZ_NEVM01000001.1"/>
</dbReference>
<dbReference type="PANTHER" id="PTHR11102">
    <property type="entry name" value="SEL-1-LIKE PROTEIN"/>
    <property type="match status" value="1"/>
</dbReference>
<dbReference type="PANTHER" id="PTHR11102:SF147">
    <property type="entry name" value="SEL1L ADAPTOR SUBUNIT OF ERAD E3 UBIQUITIN LIGASE"/>
    <property type="match status" value="1"/>
</dbReference>
<dbReference type="Proteomes" id="UP000216020">
    <property type="component" value="Unassembled WGS sequence"/>
</dbReference>
<evidence type="ECO:0000313" key="1">
    <source>
        <dbReference type="EMBL" id="OZI37186.1"/>
    </source>
</evidence>
<evidence type="ECO:0008006" key="3">
    <source>
        <dbReference type="Google" id="ProtNLM"/>
    </source>
</evidence>
<proteinExistence type="predicted"/>
<reference evidence="2" key="1">
    <citation type="submission" date="2017-05" db="EMBL/GenBank/DDBJ databases">
        <title>Complete and WGS of Bordetella genogroups.</title>
        <authorList>
            <person name="Spilker T."/>
            <person name="Lipuma J."/>
        </authorList>
    </citation>
    <scope>NUCLEOTIDE SEQUENCE [LARGE SCALE GENOMIC DNA]</scope>
    <source>
        <strain evidence="2">AU16122</strain>
    </source>
</reference>
<gene>
    <name evidence="1" type="ORF">CAL29_01790</name>
</gene>
<dbReference type="InterPro" id="IPR011990">
    <property type="entry name" value="TPR-like_helical_dom_sf"/>
</dbReference>
<dbReference type="InterPro" id="IPR006597">
    <property type="entry name" value="Sel1-like"/>
</dbReference>
<sequence length="284" mass="32049">MLFKKFRLTRHERRCAEQFAGSRPLPPWDHLYETLPFDLIEMAERGEPKAAYVMGDRLDQGMDGLDVDRKKALIFYRLGEKQGDADALNNIGSMHFHGEELPQDLERARHYFERAAEGGCAAAMNNLGRLYLEGKGGLPVDIARGLELLERGARGYDINAALKLQNIYLEGQYGQPADMFRHIYWLWQAIYNGSGHACAKLADYLANGKHVRQQKERVRALYQRGMTRDDGYATLQLGIDYFGGLFGPRDLNEALHFLTMAESMGQTFATKAIAQLQASRAGLS</sequence>
<comment type="caution">
    <text evidence="1">The sequence shown here is derived from an EMBL/GenBank/DDBJ whole genome shotgun (WGS) entry which is preliminary data.</text>
</comment>
<evidence type="ECO:0000313" key="2">
    <source>
        <dbReference type="Proteomes" id="UP000216020"/>
    </source>
</evidence>
<protein>
    <recommendedName>
        <fullName evidence="3">Sel1 repeat family protein</fullName>
    </recommendedName>
</protein>
<dbReference type="Pfam" id="PF08238">
    <property type="entry name" value="Sel1"/>
    <property type="match status" value="5"/>
</dbReference>
<dbReference type="AlphaFoldDB" id="A0A261SIF4"/>
<dbReference type="OrthoDB" id="5365194at2"/>